<evidence type="ECO:0000256" key="4">
    <source>
        <dbReference type="ARBA" id="ARBA00023242"/>
    </source>
</evidence>
<keyword evidence="1" id="KW-0805">Transcription regulation</keyword>
<name>A0A0D2AB64_EXOME</name>
<dbReference type="CDD" id="cd00067">
    <property type="entry name" value="GAL4"/>
    <property type="match status" value="1"/>
</dbReference>
<dbReference type="OrthoDB" id="3546279at2759"/>
<dbReference type="SMART" id="SM00066">
    <property type="entry name" value="GAL4"/>
    <property type="match status" value="1"/>
</dbReference>
<dbReference type="Gene3D" id="4.10.240.10">
    <property type="entry name" value="Zn(2)-C6 fungal-type DNA-binding domain"/>
    <property type="match status" value="1"/>
</dbReference>
<reference evidence="7 8" key="1">
    <citation type="submission" date="2015-01" db="EMBL/GenBank/DDBJ databases">
        <title>The Genome Sequence of Exophiala mesophila CBS40295.</title>
        <authorList>
            <consortium name="The Broad Institute Genomics Platform"/>
            <person name="Cuomo C."/>
            <person name="de Hoog S."/>
            <person name="Gorbushina A."/>
            <person name="Stielow B."/>
            <person name="Teixiera M."/>
            <person name="Abouelleil A."/>
            <person name="Chapman S.B."/>
            <person name="Priest M."/>
            <person name="Young S.K."/>
            <person name="Wortman J."/>
            <person name="Nusbaum C."/>
            <person name="Birren B."/>
        </authorList>
    </citation>
    <scope>NUCLEOTIDE SEQUENCE [LARGE SCALE GENOMIC DNA]</scope>
    <source>
        <strain evidence="7 8">CBS 40295</strain>
    </source>
</reference>
<dbReference type="EMBL" id="KN847520">
    <property type="protein sequence ID" value="KIV96178.1"/>
    <property type="molecule type" value="Genomic_DNA"/>
</dbReference>
<protein>
    <recommendedName>
        <fullName evidence="6">Zn(2)-C6 fungal-type domain-containing protein</fullName>
    </recommendedName>
</protein>
<dbReference type="GO" id="GO:0008270">
    <property type="term" value="F:zinc ion binding"/>
    <property type="evidence" value="ECO:0007669"/>
    <property type="project" value="InterPro"/>
</dbReference>
<sequence>MPPRLAHRKSRQGCTRCKERKVKCNEGRPACTACARHGVACEYIPVLQPVRRRAHHSATGVRRGPTTPSETKTSQRLNHDATNADSAGQTPDSGLGNSMSPMLGDLTCSQYSSSQPDPKERRHAIELFLMHRFTADVVASFPSSRCEVSKDMFPWHVPNLACDHAFLFQAIFAITALYLCKTMGSATAATAPNEPKGIPDVFRHVDFAHLHRLYLHESIQQQRTAFECLGPTNADALGLTSALMTLMAICISPDAEQMVKPRRDPGYRLPLEWLKLSNSSKTVFEACFVHLEEGSLLLNYVSRKRVPDMTDSDYIFDPVHTKPFKHILEFHPRIAGPSAGASAEHDPRLEDDVEVKDAYVRTLELIGSTYASVVNNDPPHVICSRISGFGPLVPRRYIELLSLQTPRAMVILAHYMALVRHIEDDFWWFQGIPEREIIGIKSILPQQWHWLLAWPSAVLESPLKANLDPGPLKKLPVPSLVYQRRA</sequence>
<dbReference type="GeneID" id="27317922"/>
<dbReference type="PROSITE" id="PS00463">
    <property type="entry name" value="ZN2_CY6_FUNGAL_1"/>
    <property type="match status" value="1"/>
</dbReference>
<dbReference type="InterPro" id="IPR001138">
    <property type="entry name" value="Zn2Cys6_DnaBD"/>
</dbReference>
<evidence type="ECO:0000256" key="5">
    <source>
        <dbReference type="SAM" id="MobiDB-lite"/>
    </source>
</evidence>
<dbReference type="RefSeq" id="XP_016227752.1">
    <property type="nucleotide sequence ID" value="XM_016364103.1"/>
</dbReference>
<organism evidence="7 8">
    <name type="scientific">Exophiala mesophila</name>
    <name type="common">Black yeast-like fungus</name>
    <dbReference type="NCBI Taxonomy" id="212818"/>
    <lineage>
        <taxon>Eukaryota</taxon>
        <taxon>Fungi</taxon>
        <taxon>Dikarya</taxon>
        <taxon>Ascomycota</taxon>
        <taxon>Pezizomycotina</taxon>
        <taxon>Eurotiomycetes</taxon>
        <taxon>Chaetothyriomycetidae</taxon>
        <taxon>Chaetothyriales</taxon>
        <taxon>Herpotrichiellaceae</taxon>
        <taxon>Exophiala</taxon>
    </lineage>
</organism>
<feature type="compositionally biased region" description="Polar residues" evidence="5">
    <location>
        <begin position="66"/>
        <end position="99"/>
    </location>
</feature>
<keyword evidence="3" id="KW-0804">Transcription</keyword>
<evidence type="ECO:0000256" key="1">
    <source>
        <dbReference type="ARBA" id="ARBA00023015"/>
    </source>
</evidence>
<dbReference type="STRING" id="212818.A0A0D2AB64"/>
<dbReference type="PRINTS" id="PR00755">
    <property type="entry name" value="AFLATOXINBRP"/>
</dbReference>
<dbReference type="SUPFAM" id="SSF57701">
    <property type="entry name" value="Zn2/Cys6 DNA-binding domain"/>
    <property type="match status" value="1"/>
</dbReference>
<dbReference type="OMA" id="TETLCMN"/>
<dbReference type="HOGENOM" id="CLU_024934_5_2_1"/>
<dbReference type="InterPro" id="IPR052400">
    <property type="entry name" value="Zn2-C6_fungal_TF"/>
</dbReference>
<gene>
    <name evidence="7" type="ORF">PV10_00077</name>
</gene>
<dbReference type="InterPro" id="IPR036864">
    <property type="entry name" value="Zn2-C6_fun-type_DNA-bd_sf"/>
</dbReference>
<evidence type="ECO:0000256" key="3">
    <source>
        <dbReference type="ARBA" id="ARBA00023163"/>
    </source>
</evidence>
<keyword evidence="8" id="KW-1185">Reference proteome</keyword>
<dbReference type="GO" id="GO:0003677">
    <property type="term" value="F:DNA binding"/>
    <property type="evidence" value="ECO:0007669"/>
    <property type="project" value="UniProtKB-KW"/>
</dbReference>
<dbReference type="VEuPathDB" id="FungiDB:PV10_00077"/>
<feature type="region of interest" description="Disordered" evidence="5">
    <location>
        <begin position="52"/>
        <end position="99"/>
    </location>
</feature>
<accession>A0A0D2AB64</accession>
<dbReference type="Pfam" id="PF00172">
    <property type="entry name" value="Zn_clus"/>
    <property type="match status" value="1"/>
</dbReference>
<evidence type="ECO:0000313" key="8">
    <source>
        <dbReference type="Proteomes" id="UP000054302"/>
    </source>
</evidence>
<evidence type="ECO:0000256" key="2">
    <source>
        <dbReference type="ARBA" id="ARBA00023125"/>
    </source>
</evidence>
<dbReference type="PANTHER" id="PTHR47657:SF14">
    <property type="entry name" value="ZN(2)-C6 FUNGAL-TYPE DOMAIN-CONTAINING PROTEIN"/>
    <property type="match status" value="1"/>
</dbReference>
<dbReference type="Proteomes" id="UP000054302">
    <property type="component" value="Unassembled WGS sequence"/>
</dbReference>
<dbReference type="PROSITE" id="PS50048">
    <property type="entry name" value="ZN2_CY6_FUNGAL_2"/>
    <property type="match status" value="1"/>
</dbReference>
<dbReference type="GO" id="GO:0000981">
    <property type="term" value="F:DNA-binding transcription factor activity, RNA polymerase II-specific"/>
    <property type="evidence" value="ECO:0007669"/>
    <property type="project" value="InterPro"/>
</dbReference>
<dbReference type="AlphaFoldDB" id="A0A0D2AB64"/>
<keyword evidence="4" id="KW-0539">Nucleus</keyword>
<evidence type="ECO:0000259" key="6">
    <source>
        <dbReference type="PROSITE" id="PS50048"/>
    </source>
</evidence>
<feature type="domain" description="Zn(2)-C6 fungal-type" evidence="6">
    <location>
        <begin position="13"/>
        <end position="43"/>
    </location>
</feature>
<dbReference type="PANTHER" id="PTHR47657">
    <property type="entry name" value="STEROL REGULATORY ELEMENT-BINDING PROTEIN ECM22"/>
    <property type="match status" value="1"/>
</dbReference>
<evidence type="ECO:0000313" key="7">
    <source>
        <dbReference type="EMBL" id="KIV96178.1"/>
    </source>
</evidence>
<keyword evidence="2" id="KW-0238">DNA-binding</keyword>
<proteinExistence type="predicted"/>